<dbReference type="GO" id="GO:0043138">
    <property type="term" value="F:3'-5' DNA helicase activity"/>
    <property type="evidence" value="ECO:0007669"/>
    <property type="project" value="UniProtKB-EC"/>
</dbReference>
<keyword evidence="4" id="KW-1185">Reference proteome</keyword>
<evidence type="ECO:0000313" key="4">
    <source>
        <dbReference type="Proteomes" id="UP000054481"/>
    </source>
</evidence>
<protein>
    <recommendedName>
        <fullName evidence="2">SEC63 domain-containing protein</fullName>
    </recommendedName>
</protein>
<sequence>MAVHDAVSPQSSSQRRLVTGSASISRTSQDGSQQVQELHDVQLRYKLAAPTFKTLCEVPSTPDRREVLQRACTATEFRTLPMKPTERSFFREINDNTPIPYPVHGHISEPWQKAFLLVQIDLQKGGWSKRISAESRKNLHQERGRIYVILDRTIRCLADILGHRKDGRGVAVALDVLRSVHAGVWEGSNNELLQVDGIGLVKKERLVQAGIKSIKRLSELDFFHIERLLSRNPPFGHEMLQQLAGFPRLNAQVETLGSFRDLAATDQAGSLPSPASDDTLDGFMVVRIVLTYENGDFPFWRKKHPWTTLVLESDGGKLLWFWRGSVKRLEGGKDLVIGLNIKKGEQFKLSFACEEIVGTILRSNHTV</sequence>
<dbReference type="PANTHER" id="PTHR47835:SF3">
    <property type="entry name" value="HELICASE FOR MEIOSIS 1"/>
    <property type="match status" value="1"/>
</dbReference>
<dbReference type="GO" id="GO:0051321">
    <property type="term" value="P:meiotic cell cycle"/>
    <property type="evidence" value="ECO:0007669"/>
    <property type="project" value="UniProtKB-KW"/>
</dbReference>
<dbReference type="PANTHER" id="PTHR47835">
    <property type="entry name" value="HFM1, ATP DEPENDENT DNA HELICASE HOMOLOG"/>
    <property type="match status" value="1"/>
</dbReference>
<gene>
    <name evidence="3" type="ORF">HIM_05987</name>
</gene>
<feature type="compositionally biased region" description="Polar residues" evidence="1">
    <location>
        <begin position="8"/>
        <end position="33"/>
    </location>
</feature>
<organism evidence="3 4">
    <name type="scientific">Hirsutella minnesotensis 3608</name>
    <dbReference type="NCBI Taxonomy" id="1043627"/>
    <lineage>
        <taxon>Eukaryota</taxon>
        <taxon>Fungi</taxon>
        <taxon>Dikarya</taxon>
        <taxon>Ascomycota</taxon>
        <taxon>Pezizomycotina</taxon>
        <taxon>Sordariomycetes</taxon>
        <taxon>Hypocreomycetidae</taxon>
        <taxon>Hypocreales</taxon>
        <taxon>Ophiocordycipitaceae</taxon>
        <taxon>Hirsutella</taxon>
    </lineage>
</organism>
<reference evidence="3 4" key="1">
    <citation type="journal article" date="2014" name="Genome Biol. Evol.">
        <title>Comparative genomics and transcriptomics analyses reveal divergent lifestyle features of nematode endoparasitic fungus Hirsutella minnesotensis.</title>
        <authorList>
            <person name="Lai Y."/>
            <person name="Liu K."/>
            <person name="Zhang X."/>
            <person name="Zhang X."/>
            <person name="Li K."/>
            <person name="Wang N."/>
            <person name="Shu C."/>
            <person name="Wu Y."/>
            <person name="Wang C."/>
            <person name="Bushley K.E."/>
            <person name="Xiang M."/>
            <person name="Liu X."/>
        </authorList>
    </citation>
    <scope>NUCLEOTIDE SEQUENCE [LARGE SCALE GENOMIC DNA]</scope>
    <source>
        <strain evidence="3 4">3608</strain>
    </source>
</reference>
<dbReference type="InterPro" id="IPR052247">
    <property type="entry name" value="Meiotic_Crossover_Helicase"/>
</dbReference>
<dbReference type="OrthoDB" id="5575at2759"/>
<dbReference type="Proteomes" id="UP000054481">
    <property type="component" value="Unassembled WGS sequence"/>
</dbReference>
<proteinExistence type="predicted"/>
<evidence type="ECO:0000259" key="2">
    <source>
        <dbReference type="SMART" id="SM00973"/>
    </source>
</evidence>
<dbReference type="SUPFAM" id="SSF158702">
    <property type="entry name" value="Sec63 N-terminal domain-like"/>
    <property type="match status" value="1"/>
</dbReference>
<feature type="region of interest" description="Disordered" evidence="1">
    <location>
        <begin position="1"/>
        <end position="33"/>
    </location>
</feature>
<evidence type="ECO:0000256" key="1">
    <source>
        <dbReference type="SAM" id="MobiDB-lite"/>
    </source>
</evidence>
<accession>A0A0F7ZZQ6</accession>
<name>A0A0F7ZZQ6_9HYPO</name>
<dbReference type="AlphaFoldDB" id="A0A0F7ZZQ6"/>
<dbReference type="Pfam" id="PF02889">
    <property type="entry name" value="Sec63"/>
    <property type="match status" value="1"/>
</dbReference>
<dbReference type="Gene3D" id="1.10.3380.10">
    <property type="entry name" value="Sec63 N-terminal domain-like domain"/>
    <property type="match status" value="1"/>
</dbReference>
<evidence type="ECO:0000313" key="3">
    <source>
        <dbReference type="EMBL" id="KJZ74637.1"/>
    </source>
</evidence>
<dbReference type="GO" id="GO:0016787">
    <property type="term" value="F:hydrolase activity"/>
    <property type="evidence" value="ECO:0007669"/>
    <property type="project" value="UniProtKB-KW"/>
</dbReference>
<dbReference type="InterPro" id="IPR004179">
    <property type="entry name" value="Sec63-dom"/>
</dbReference>
<dbReference type="SMART" id="SM00973">
    <property type="entry name" value="Sec63"/>
    <property type="match status" value="1"/>
</dbReference>
<dbReference type="EMBL" id="KQ030524">
    <property type="protein sequence ID" value="KJZ74637.1"/>
    <property type="molecule type" value="Genomic_DNA"/>
</dbReference>
<feature type="domain" description="SEC63" evidence="2">
    <location>
        <begin position="35"/>
        <end position="367"/>
    </location>
</feature>